<name>A0AA48KAP3_9BACT</name>
<dbReference type="KEGG" id="msil:METEAL_40600"/>
<protein>
    <recommendedName>
        <fullName evidence="3">DUF948 domain-containing protein</fullName>
    </recommendedName>
</protein>
<organism evidence="1 2">
    <name type="scientific">Mesoterricola silvestris</name>
    <dbReference type="NCBI Taxonomy" id="2927979"/>
    <lineage>
        <taxon>Bacteria</taxon>
        <taxon>Pseudomonadati</taxon>
        <taxon>Acidobacteriota</taxon>
        <taxon>Holophagae</taxon>
        <taxon>Holophagales</taxon>
        <taxon>Holophagaceae</taxon>
        <taxon>Mesoterricola</taxon>
    </lineage>
</organism>
<proteinExistence type="predicted"/>
<dbReference type="RefSeq" id="WP_316413559.1">
    <property type="nucleotide sequence ID" value="NZ_AP027080.1"/>
</dbReference>
<evidence type="ECO:0008006" key="3">
    <source>
        <dbReference type="Google" id="ProtNLM"/>
    </source>
</evidence>
<reference evidence="2" key="1">
    <citation type="journal article" date="2023" name="Int. J. Syst. Evol. Microbiol.">
        <title>Mesoterricola silvestris gen. nov., sp. nov., Mesoterricola sediminis sp. nov., Geothrix oryzae sp. nov., Geothrix edaphica sp. nov., Geothrix rubra sp. nov., and Geothrix limicola sp. nov., six novel members of Acidobacteriota isolated from soils.</title>
        <authorList>
            <person name="Itoh H."/>
            <person name="Sugisawa Y."/>
            <person name="Mise K."/>
            <person name="Xu Z."/>
            <person name="Kuniyasu M."/>
            <person name="Ushijima N."/>
            <person name="Kawano K."/>
            <person name="Kobayashi E."/>
            <person name="Shiratori Y."/>
            <person name="Masuda Y."/>
            <person name="Senoo K."/>
        </authorList>
    </citation>
    <scope>NUCLEOTIDE SEQUENCE [LARGE SCALE GENOMIC DNA]</scope>
    <source>
        <strain evidence="2">W79</strain>
    </source>
</reference>
<dbReference type="Proteomes" id="UP001238179">
    <property type="component" value="Chromosome"/>
</dbReference>
<evidence type="ECO:0000313" key="2">
    <source>
        <dbReference type="Proteomes" id="UP001238179"/>
    </source>
</evidence>
<sequence length="128" mass="13887">MDRMLQFVLALVVLVLAGCLVPLLLQLYRTAKAVEDLAQSAREDLKQIAQDIHHTRASLDRVTGLVEKSLEFPATAGGLAVALVRSLTGLLDRGPSPWLEALLTAVKIGISFFTRPSADATEKETPHE</sequence>
<accession>A0AA48KAP3</accession>
<dbReference type="AlphaFoldDB" id="A0AA48KAP3"/>
<dbReference type="PROSITE" id="PS51257">
    <property type="entry name" value="PROKAR_LIPOPROTEIN"/>
    <property type="match status" value="1"/>
</dbReference>
<keyword evidence="2" id="KW-1185">Reference proteome</keyword>
<gene>
    <name evidence="1" type="ORF">METEAL_40600</name>
</gene>
<dbReference type="EMBL" id="AP027080">
    <property type="protein sequence ID" value="BDU74886.1"/>
    <property type="molecule type" value="Genomic_DNA"/>
</dbReference>
<evidence type="ECO:0000313" key="1">
    <source>
        <dbReference type="EMBL" id="BDU74886.1"/>
    </source>
</evidence>